<dbReference type="RefSeq" id="WP_344025778.1">
    <property type="nucleotide sequence ID" value="NZ_BAAAJK010000030.1"/>
</dbReference>
<reference evidence="2 3" key="1">
    <citation type="journal article" date="2019" name="Int. J. Syst. Evol. Microbiol.">
        <title>The Global Catalogue of Microorganisms (GCM) 10K type strain sequencing project: providing services to taxonomists for standard genome sequencing and annotation.</title>
        <authorList>
            <consortium name="The Broad Institute Genomics Platform"/>
            <consortium name="The Broad Institute Genome Sequencing Center for Infectious Disease"/>
            <person name="Wu L."/>
            <person name="Ma J."/>
        </authorList>
    </citation>
    <scope>NUCLEOTIDE SEQUENCE [LARGE SCALE GENOMIC DNA]</scope>
    <source>
        <strain evidence="2 3">JCM 11896</strain>
    </source>
</reference>
<evidence type="ECO:0000313" key="2">
    <source>
        <dbReference type="EMBL" id="GAA1395510.1"/>
    </source>
</evidence>
<proteinExistence type="predicted"/>
<protein>
    <recommendedName>
        <fullName evidence="4">LmbE family N-acetylglucosaminyl deacetylase</fullName>
    </recommendedName>
</protein>
<dbReference type="InterPro" id="IPR029063">
    <property type="entry name" value="SAM-dependent_MTases_sf"/>
</dbReference>
<dbReference type="CDD" id="cd02440">
    <property type="entry name" value="AdoMet_MTases"/>
    <property type="match status" value="1"/>
</dbReference>
<gene>
    <name evidence="2" type="ORF">GCM10009613_45310</name>
</gene>
<organism evidence="2 3">
    <name type="scientific">Pseudonocardia kongjuensis</name>
    <dbReference type="NCBI Taxonomy" id="102227"/>
    <lineage>
        <taxon>Bacteria</taxon>
        <taxon>Bacillati</taxon>
        <taxon>Actinomycetota</taxon>
        <taxon>Actinomycetes</taxon>
        <taxon>Pseudonocardiales</taxon>
        <taxon>Pseudonocardiaceae</taxon>
        <taxon>Pseudonocardia</taxon>
    </lineage>
</organism>
<dbReference type="PANTHER" id="PTHR12993">
    <property type="entry name" value="N-ACETYLGLUCOSAMINYL-PHOSPHATIDYLINOSITOL DE-N-ACETYLASE-RELATED"/>
    <property type="match status" value="1"/>
</dbReference>
<comment type="caution">
    <text evidence="2">The sequence shown here is derived from an EMBL/GenBank/DDBJ whole genome shotgun (WGS) entry which is preliminary data.</text>
</comment>
<sequence>MEPRHTADVWEDAAETLAHRELDPSGFRRLVVVSAHPDDETLGAAGLLRAVAAAGGTVELVLASDGEAALPEVTGTDRAALARTRLRELADALAALEVPATVHRLGMPDSGLRTDELTAALGPLLAGADAWISPWREDPHPDHAAVGRACVAAAPVSARGFGFPIWARTRFDPTDPVVPWDRGYRLRLSEADRAAKRRALDAHVSQRTVPPGGHRPVLSAATLTHFLGHREIYFREPSADGAPIELFAGLYRDGADPWQVRTSWYERRKRDVLLAALPRERYRLAAEPGCGLGELTHALAGRCDRLVATDAVEEAVAAAAARVAGLPSARVSRSDVDDPRALPDGADLIVLSELLYYLPPERIDAVLDRAAAALRRDGDLVVAHWRQWPAEAPADGAAVHRRIVGDDRFTPLVEHLDEDFLLHVVRHR</sequence>
<dbReference type="InterPro" id="IPR008715">
    <property type="entry name" value="SAM-MeTfrase_NodS-like"/>
</dbReference>
<dbReference type="InterPro" id="IPR024078">
    <property type="entry name" value="LmbE-like_dom_sf"/>
</dbReference>
<dbReference type="EMBL" id="BAAAJK010000030">
    <property type="protein sequence ID" value="GAA1395510.1"/>
    <property type="molecule type" value="Genomic_DNA"/>
</dbReference>
<evidence type="ECO:0000313" key="3">
    <source>
        <dbReference type="Proteomes" id="UP001501414"/>
    </source>
</evidence>
<dbReference type="SUPFAM" id="SSF53335">
    <property type="entry name" value="S-adenosyl-L-methionine-dependent methyltransferases"/>
    <property type="match status" value="1"/>
</dbReference>
<keyword evidence="3" id="KW-1185">Reference proteome</keyword>
<dbReference type="SUPFAM" id="SSF102588">
    <property type="entry name" value="LmbE-like"/>
    <property type="match status" value="1"/>
</dbReference>
<evidence type="ECO:0000256" key="1">
    <source>
        <dbReference type="ARBA" id="ARBA00022833"/>
    </source>
</evidence>
<keyword evidence="1" id="KW-0862">Zinc</keyword>
<dbReference type="PANTHER" id="PTHR12993:SF29">
    <property type="entry name" value="BLR3841 PROTEIN"/>
    <property type="match status" value="1"/>
</dbReference>
<dbReference type="Gene3D" id="3.40.50.10320">
    <property type="entry name" value="LmbE-like"/>
    <property type="match status" value="1"/>
</dbReference>
<accession>A0ABN1Y1P7</accession>
<name>A0ABN1Y1P7_9PSEU</name>
<dbReference type="Proteomes" id="UP001501414">
    <property type="component" value="Unassembled WGS sequence"/>
</dbReference>
<dbReference type="InterPro" id="IPR003737">
    <property type="entry name" value="GlcNAc_PI_deacetylase-related"/>
</dbReference>
<dbReference type="Pfam" id="PF05401">
    <property type="entry name" value="NodS"/>
    <property type="match status" value="1"/>
</dbReference>
<dbReference type="Gene3D" id="3.40.50.150">
    <property type="entry name" value="Vaccinia Virus protein VP39"/>
    <property type="match status" value="1"/>
</dbReference>
<dbReference type="Pfam" id="PF02585">
    <property type="entry name" value="PIG-L"/>
    <property type="match status" value="1"/>
</dbReference>
<evidence type="ECO:0008006" key="4">
    <source>
        <dbReference type="Google" id="ProtNLM"/>
    </source>
</evidence>